<proteinExistence type="predicted"/>
<gene>
    <name evidence="2" type="ORF">CLODIP_2_CD15756</name>
</gene>
<accession>A0A8S1BXN0</accession>
<organism evidence="2 3">
    <name type="scientific">Cloeon dipterum</name>
    <dbReference type="NCBI Taxonomy" id="197152"/>
    <lineage>
        <taxon>Eukaryota</taxon>
        <taxon>Metazoa</taxon>
        <taxon>Ecdysozoa</taxon>
        <taxon>Arthropoda</taxon>
        <taxon>Hexapoda</taxon>
        <taxon>Insecta</taxon>
        <taxon>Pterygota</taxon>
        <taxon>Palaeoptera</taxon>
        <taxon>Ephemeroptera</taxon>
        <taxon>Pisciforma</taxon>
        <taxon>Baetidae</taxon>
        <taxon>Cloeon</taxon>
    </lineage>
</organism>
<dbReference type="Proteomes" id="UP000494165">
    <property type="component" value="Unassembled WGS sequence"/>
</dbReference>
<keyword evidence="3" id="KW-1185">Reference proteome</keyword>
<evidence type="ECO:0000256" key="1">
    <source>
        <dbReference type="SAM" id="MobiDB-lite"/>
    </source>
</evidence>
<evidence type="ECO:0000313" key="2">
    <source>
        <dbReference type="EMBL" id="CAB3361540.1"/>
    </source>
</evidence>
<sequence length="86" mass="9895">MELANDDVFMPEERETESLQGKRMSVERNASYHRAVEKSGSLPLPRKNGQPGRRSSSNASRIPRPILKKPRRRTVDNWPSHKVTEL</sequence>
<dbReference type="EMBL" id="CADEPI010000006">
    <property type="protein sequence ID" value="CAB3361540.1"/>
    <property type="molecule type" value="Genomic_DNA"/>
</dbReference>
<reference evidence="2 3" key="1">
    <citation type="submission" date="2020-04" db="EMBL/GenBank/DDBJ databases">
        <authorList>
            <person name="Alioto T."/>
            <person name="Alioto T."/>
            <person name="Gomez Garrido J."/>
        </authorList>
    </citation>
    <scope>NUCLEOTIDE SEQUENCE [LARGE SCALE GENOMIC DNA]</scope>
</reference>
<evidence type="ECO:0000313" key="3">
    <source>
        <dbReference type="Proteomes" id="UP000494165"/>
    </source>
</evidence>
<feature type="region of interest" description="Disordered" evidence="1">
    <location>
        <begin position="1"/>
        <end position="86"/>
    </location>
</feature>
<dbReference type="AlphaFoldDB" id="A0A8S1BXN0"/>
<protein>
    <submittedName>
        <fullName evidence="2">Uncharacterized protein</fullName>
    </submittedName>
</protein>
<comment type="caution">
    <text evidence="2">The sequence shown here is derived from an EMBL/GenBank/DDBJ whole genome shotgun (WGS) entry which is preliminary data.</text>
</comment>
<name>A0A8S1BXN0_9INSE</name>